<dbReference type="OrthoDB" id="5970311at2759"/>
<dbReference type="Pfam" id="PF15633">
    <property type="entry name" value="Tox-ART-HYD1"/>
    <property type="match status" value="1"/>
</dbReference>
<accession>A0A6P8HSB7</accession>
<dbReference type="InterPro" id="IPR028920">
    <property type="entry name" value="Tox-ART-HYD1_dom"/>
</dbReference>
<feature type="domain" description="Tox-ART-HYD1" evidence="3">
    <location>
        <begin position="89"/>
        <end position="168"/>
    </location>
</feature>
<evidence type="ECO:0000256" key="2">
    <source>
        <dbReference type="SAM" id="Phobius"/>
    </source>
</evidence>
<reference evidence="5" key="1">
    <citation type="submission" date="2025-08" db="UniProtKB">
        <authorList>
            <consortium name="RefSeq"/>
        </authorList>
    </citation>
    <scope>IDENTIFICATION</scope>
    <source>
        <tissue evidence="5">Tentacle</tissue>
    </source>
</reference>
<evidence type="ECO:0000313" key="4">
    <source>
        <dbReference type="Proteomes" id="UP000515163"/>
    </source>
</evidence>
<dbReference type="AlphaFoldDB" id="A0A6P8HSB7"/>
<dbReference type="Proteomes" id="UP000515163">
    <property type="component" value="Unplaced"/>
</dbReference>
<organism evidence="4 5">
    <name type="scientific">Actinia tenebrosa</name>
    <name type="common">Australian red waratah sea anemone</name>
    <dbReference type="NCBI Taxonomy" id="6105"/>
    <lineage>
        <taxon>Eukaryota</taxon>
        <taxon>Metazoa</taxon>
        <taxon>Cnidaria</taxon>
        <taxon>Anthozoa</taxon>
        <taxon>Hexacorallia</taxon>
        <taxon>Actiniaria</taxon>
        <taxon>Actiniidae</taxon>
        <taxon>Actinia</taxon>
    </lineage>
</organism>
<name>A0A6P8HSB7_ACTTE</name>
<protein>
    <submittedName>
        <fullName evidence="5">Uncharacterized protein LOC116294573 isoform X2</fullName>
    </submittedName>
</protein>
<evidence type="ECO:0000313" key="5">
    <source>
        <dbReference type="RefSeq" id="XP_031558073.1"/>
    </source>
</evidence>
<proteinExistence type="predicted"/>
<keyword evidence="4" id="KW-1185">Reference proteome</keyword>
<feature type="transmembrane region" description="Helical" evidence="2">
    <location>
        <begin position="5"/>
        <end position="21"/>
    </location>
</feature>
<keyword evidence="2" id="KW-0472">Membrane</keyword>
<gene>
    <name evidence="5" type="primary">LOC116294573</name>
</gene>
<feature type="region of interest" description="Disordered" evidence="1">
    <location>
        <begin position="26"/>
        <end position="47"/>
    </location>
</feature>
<evidence type="ECO:0000256" key="1">
    <source>
        <dbReference type="SAM" id="MobiDB-lite"/>
    </source>
</evidence>
<sequence>MDQIILAIIAVIIFIVAWFQLRNPENNQNKERPRGKGKIVKQKATRERQGRNLDLEWQKLQRLGLLELQGGHLLRESRIPRTRDGKITLYHYTTDRGARGIQRDGLIKSSDENTQPQHRKYGSGVYFTSYSPHDLEPDKLALNCFTHRGTVVTSPGIYSRTRYVVEIKFYENEVQKLNILNRDVYIFRGSIHLRHYEGRYRIYKNPKHPYDPRYSFYIDSFGY</sequence>
<dbReference type="GeneID" id="116294573"/>
<keyword evidence="2" id="KW-1133">Transmembrane helix</keyword>
<dbReference type="RefSeq" id="XP_031558073.1">
    <property type="nucleotide sequence ID" value="XM_031702213.1"/>
</dbReference>
<keyword evidence="2" id="KW-0812">Transmembrane</keyword>
<evidence type="ECO:0000259" key="3">
    <source>
        <dbReference type="Pfam" id="PF15633"/>
    </source>
</evidence>